<dbReference type="GO" id="GO:0005737">
    <property type="term" value="C:cytoplasm"/>
    <property type="evidence" value="ECO:0007669"/>
    <property type="project" value="UniProtKB-SubCell"/>
</dbReference>
<evidence type="ECO:0000256" key="4">
    <source>
        <dbReference type="ARBA" id="ARBA00001946"/>
    </source>
</evidence>
<evidence type="ECO:0000256" key="16">
    <source>
        <dbReference type="SAM" id="SignalP"/>
    </source>
</evidence>
<feature type="binding site" evidence="15">
    <location>
        <position position="179"/>
    </location>
    <ligand>
        <name>a divalent metal cation</name>
        <dbReference type="ChEBI" id="CHEBI:60240"/>
    </ligand>
</feature>
<dbReference type="PANTHER" id="PTHR10907:SF47">
    <property type="entry name" value="REGUCALCIN"/>
    <property type="match status" value="1"/>
</dbReference>
<keyword evidence="12" id="KW-0106">Calcium</keyword>
<evidence type="ECO:0000256" key="9">
    <source>
        <dbReference type="ARBA" id="ARBA00022490"/>
    </source>
</evidence>
<dbReference type="GO" id="GO:0030234">
    <property type="term" value="F:enzyme regulator activity"/>
    <property type="evidence" value="ECO:0007669"/>
    <property type="project" value="InterPro"/>
</dbReference>
<evidence type="ECO:0000256" key="6">
    <source>
        <dbReference type="ARBA" id="ARBA00008853"/>
    </source>
</evidence>
<dbReference type="Gene3D" id="2.120.10.30">
    <property type="entry name" value="TolB, C-terminal domain"/>
    <property type="match status" value="1"/>
</dbReference>
<dbReference type="PRINTS" id="PR01790">
    <property type="entry name" value="SMP30FAMILY"/>
</dbReference>
<dbReference type="InterPro" id="IPR011042">
    <property type="entry name" value="6-blade_b-propeller_TolB-like"/>
</dbReference>
<dbReference type="GO" id="GO:0004341">
    <property type="term" value="F:gluconolactonase activity"/>
    <property type="evidence" value="ECO:0007669"/>
    <property type="project" value="UniProtKB-EC"/>
</dbReference>
<name>A0A653DJK1_CALMS</name>
<evidence type="ECO:0000259" key="17">
    <source>
        <dbReference type="Pfam" id="PF08450"/>
    </source>
</evidence>
<evidence type="ECO:0000313" key="19">
    <source>
        <dbReference type="Proteomes" id="UP000410492"/>
    </source>
</evidence>
<comment type="catalytic activity">
    <reaction evidence="1">
        <text>D-glucono-1,5-lactone + H2O = D-gluconate + H(+)</text>
        <dbReference type="Rhea" id="RHEA:10440"/>
        <dbReference type="ChEBI" id="CHEBI:15377"/>
        <dbReference type="ChEBI" id="CHEBI:15378"/>
        <dbReference type="ChEBI" id="CHEBI:16217"/>
        <dbReference type="ChEBI" id="CHEBI:18391"/>
        <dbReference type="EC" id="3.1.1.17"/>
    </reaction>
</comment>
<proteinExistence type="inferred from homology"/>
<evidence type="ECO:0000256" key="13">
    <source>
        <dbReference type="ARBA" id="ARBA00032464"/>
    </source>
</evidence>
<evidence type="ECO:0000256" key="2">
    <source>
        <dbReference type="ARBA" id="ARBA00001913"/>
    </source>
</evidence>
<evidence type="ECO:0000256" key="15">
    <source>
        <dbReference type="PIRSR" id="PIRSR605511-2"/>
    </source>
</evidence>
<evidence type="ECO:0000256" key="10">
    <source>
        <dbReference type="ARBA" id="ARBA00022723"/>
    </source>
</evidence>
<dbReference type="OrthoDB" id="423498at2759"/>
<keyword evidence="9" id="KW-0963">Cytoplasm</keyword>
<organism evidence="18 19">
    <name type="scientific">Callosobruchus maculatus</name>
    <name type="common">Southern cowpea weevil</name>
    <name type="synonym">Pulse bruchid</name>
    <dbReference type="NCBI Taxonomy" id="64391"/>
    <lineage>
        <taxon>Eukaryota</taxon>
        <taxon>Metazoa</taxon>
        <taxon>Ecdysozoa</taxon>
        <taxon>Arthropoda</taxon>
        <taxon>Hexapoda</taxon>
        <taxon>Insecta</taxon>
        <taxon>Pterygota</taxon>
        <taxon>Neoptera</taxon>
        <taxon>Endopterygota</taxon>
        <taxon>Coleoptera</taxon>
        <taxon>Polyphaga</taxon>
        <taxon>Cucujiformia</taxon>
        <taxon>Chrysomeloidea</taxon>
        <taxon>Chrysomelidae</taxon>
        <taxon>Bruchinae</taxon>
        <taxon>Bruchini</taxon>
        <taxon>Callosobruchus</taxon>
    </lineage>
</organism>
<dbReference type="InterPro" id="IPR005511">
    <property type="entry name" value="SMP-30"/>
</dbReference>
<evidence type="ECO:0000256" key="8">
    <source>
        <dbReference type="ARBA" id="ARBA00016808"/>
    </source>
</evidence>
<feature type="active site" description="Proton donor/acceptor" evidence="14">
    <location>
        <position position="232"/>
    </location>
</feature>
<dbReference type="FunFam" id="2.120.10.30:FF:000027">
    <property type="entry name" value="Regucalcin homologue"/>
    <property type="match status" value="1"/>
</dbReference>
<dbReference type="GO" id="GO:0019853">
    <property type="term" value="P:L-ascorbic acid biosynthetic process"/>
    <property type="evidence" value="ECO:0007669"/>
    <property type="project" value="TreeGrafter"/>
</dbReference>
<dbReference type="InterPro" id="IPR013658">
    <property type="entry name" value="SGL"/>
</dbReference>
<dbReference type="SUPFAM" id="SSF63829">
    <property type="entry name" value="Calcium-dependent phosphotriesterase"/>
    <property type="match status" value="1"/>
</dbReference>
<evidence type="ECO:0000256" key="12">
    <source>
        <dbReference type="ARBA" id="ARBA00022837"/>
    </source>
</evidence>
<feature type="domain" description="SMP-30/Gluconolactonase/LRE-like region" evidence="17">
    <location>
        <begin position="33"/>
        <end position="291"/>
    </location>
</feature>
<keyword evidence="16" id="KW-0732">Signal</keyword>
<dbReference type="PRINTS" id="PR01791">
    <property type="entry name" value="REGUCALCIN"/>
</dbReference>
<dbReference type="Pfam" id="PF08450">
    <property type="entry name" value="SGL"/>
    <property type="match status" value="1"/>
</dbReference>
<evidence type="ECO:0000256" key="14">
    <source>
        <dbReference type="PIRSR" id="PIRSR605511-1"/>
    </source>
</evidence>
<accession>A0A653DJK1</accession>
<sequence>MFVSWRQVFLIVTLISKARSFTIDQVTDPIQHAEGPFWHAETEELYFVDTFKSTVYRWSYKNKKTQSYHLENHKSVGVIIPIKNKKDQFIVAADRDICKLYWPASDNNTEAKLEHLASVDKDKPANQFNDGKADSNGRLWLGTLTRNKDLSVAPEGGSLYSISGPKDIHEKAKPLSISNGLDWSNDENKLYHIDSETRKVAEYDFNKETGDIHNKKIIFDLRDHPSLEGIPDGMVADEDGNLWVALHGGSAIIKIDPNTGNLLETIKMPAKYCTSLVFGGTDLATIFVTTSRLKVNEKELSQTPSAGSVFAITNLGVKGRKLHEAVI</sequence>
<keyword evidence="19" id="KW-1185">Reference proteome</keyword>
<feature type="binding site" evidence="15">
    <location>
        <position position="34"/>
    </location>
    <ligand>
        <name>a divalent metal cation</name>
        <dbReference type="ChEBI" id="CHEBI:60240"/>
    </ligand>
</feature>
<dbReference type="PANTHER" id="PTHR10907">
    <property type="entry name" value="REGUCALCIN"/>
    <property type="match status" value="1"/>
</dbReference>
<dbReference type="AlphaFoldDB" id="A0A653DJK1"/>
<comment type="cofactor">
    <cofactor evidence="4">
        <name>Mg(2+)</name>
        <dbReference type="ChEBI" id="CHEBI:18420"/>
    </cofactor>
</comment>
<feature type="binding site" evidence="15">
    <location>
        <position position="232"/>
    </location>
    <ligand>
        <name>a divalent metal cation</name>
        <dbReference type="ChEBI" id="CHEBI:60240"/>
    </ligand>
</feature>
<feature type="chain" id="PRO_5024911166" description="Regucalcin" evidence="16">
    <location>
        <begin position="21"/>
        <end position="327"/>
    </location>
</feature>
<dbReference type="EMBL" id="CAACVG010012492">
    <property type="protein sequence ID" value="VEN60390.1"/>
    <property type="molecule type" value="Genomic_DNA"/>
</dbReference>
<keyword evidence="11" id="KW-0378">Hydrolase</keyword>
<evidence type="ECO:0000256" key="7">
    <source>
        <dbReference type="ARBA" id="ARBA00013227"/>
    </source>
</evidence>
<evidence type="ECO:0000313" key="18">
    <source>
        <dbReference type="EMBL" id="VEN60390.1"/>
    </source>
</evidence>
<protein>
    <recommendedName>
        <fullName evidence="8">Regucalcin</fullName>
        <ecNumber evidence="7">3.1.1.17</ecNumber>
    </recommendedName>
    <alternativeName>
        <fullName evidence="13">Gluconolactonase</fullName>
    </alternativeName>
</protein>
<comment type="similarity">
    <text evidence="6">Belongs to the SMP-30/CGR1 family.</text>
</comment>
<dbReference type="GO" id="GO:0005509">
    <property type="term" value="F:calcium ion binding"/>
    <property type="evidence" value="ECO:0007669"/>
    <property type="project" value="InterPro"/>
</dbReference>
<gene>
    <name evidence="18" type="ORF">CALMAC_LOCUS18104</name>
</gene>
<reference evidence="18 19" key="1">
    <citation type="submission" date="2019-01" db="EMBL/GenBank/DDBJ databases">
        <authorList>
            <person name="Sayadi A."/>
        </authorList>
    </citation>
    <scope>NUCLEOTIDE SEQUENCE [LARGE SCALE GENOMIC DNA]</scope>
</reference>
<feature type="signal peptide" evidence="16">
    <location>
        <begin position="1"/>
        <end position="20"/>
    </location>
</feature>
<keyword evidence="15" id="KW-0862">Zinc</keyword>
<evidence type="ECO:0000256" key="11">
    <source>
        <dbReference type="ARBA" id="ARBA00022801"/>
    </source>
</evidence>
<dbReference type="Proteomes" id="UP000410492">
    <property type="component" value="Unassembled WGS sequence"/>
</dbReference>
<comment type="subcellular location">
    <subcellularLocation>
        <location evidence="5">Cytoplasm</location>
    </subcellularLocation>
</comment>
<comment type="cofactor">
    <cofactor evidence="15">
        <name>Zn(2+)</name>
        <dbReference type="ChEBI" id="CHEBI:29105"/>
    </cofactor>
    <text evidence="15">Binds 1 divalent metal cation per subunit.</text>
</comment>
<comment type="cofactor">
    <cofactor evidence="3">
        <name>Mn(2+)</name>
        <dbReference type="ChEBI" id="CHEBI:29035"/>
    </cofactor>
</comment>
<comment type="cofactor">
    <cofactor evidence="2">
        <name>Ca(2+)</name>
        <dbReference type="ChEBI" id="CHEBI:29108"/>
    </cofactor>
</comment>
<evidence type="ECO:0000256" key="1">
    <source>
        <dbReference type="ARBA" id="ARBA00001589"/>
    </source>
</evidence>
<evidence type="ECO:0000256" key="5">
    <source>
        <dbReference type="ARBA" id="ARBA00004496"/>
    </source>
</evidence>
<dbReference type="EC" id="3.1.1.17" evidence="7"/>
<evidence type="ECO:0000256" key="3">
    <source>
        <dbReference type="ARBA" id="ARBA00001936"/>
    </source>
</evidence>
<dbReference type="InterPro" id="IPR008367">
    <property type="entry name" value="Regucalcin"/>
</dbReference>
<feature type="binding site" evidence="15">
    <location>
        <position position="129"/>
    </location>
    <ligand>
        <name>substrate</name>
    </ligand>
</feature>
<keyword evidence="10 15" id="KW-0479">Metal-binding</keyword>